<protein>
    <submittedName>
        <fullName evidence="3">DUF4064 domain-containing protein</fullName>
    </submittedName>
</protein>
<feature type="domain" description="DUF4064" evidence="2">
    <location>
        <begin position="25"/>
        <end position="131"/>
    </location>
</feature>
<name>A0A8B5XRK3_9BACI</name>
<dbReference type="Proteomes" id="UP000317770">
    <property type="component" value="Unassembled WGS sequence"/>
</dbReference>
<evidence type="ECO:0000313" key="4">
    <source>
        <dbReference type="Proteomes" id="UP000317770"/>
    </source>
</evidence>
<dbReference type="AlphaFoldDB" id="A0A8B5XRK3"/>
<keyword evidence="1" id="KW-1133">Transmembrane helix</keyword>
<keyword evidence="1" id="KW-0472">Membrane</keyword>
<dbReference type="Pfam" id="PF13273">
    <property type="entry name" value="DUF4064"/>
    <property type="match status" value="1"/>
</dbReference>
<gene>
    <name evidence="3" type="ORF">FQP34_23235</name>
</gene>
<dbReference type="EMBL" id="VNKI01000012">
    <property type="protein sequence ID" value="TVX77331.1"/>
    <property type="molecule type" value="Genomic_DNA"/>
</dbReference>
<organism evidence="3 4">
    <name type="scientific">Peribacillus simplex</name>
    <dbReference type="NCBI Taxonomy" id="1478"/>
    <lineage>
        <taxon>Bacteria</taxon>
        <taxon>Bacillati</taxon>
        <taxon>Bacillota</taxon>
        <taxon>Bacilli</taxon>
        <taxon>Bacillales</taxon>
        <taxon>Bacillaceae</taxon>
        <taxon>Peribacillus</taxon>
    </lineage>
</organism>
<proteinExistence type="predicted"/>
<evidence type="ECO:0000313" key="3">
    <source>
        <dbReference type="EMBL" id="TVX77331.1"/>
    </source>
</evidence>
<comment type="caution">
    <text evidence="3">The sequence shown here is derived from an EMBL/GenBank/DDBJ whole genome shotgun (WGS) entry which is preliminary data.</text>
</comment>
<dbReference type="InterPro" id="IPR025273">
    <property type="entry name" value="DUF4064"/>
</dbReference>
<feature type="transmembrane region" description="Helical" evidence="1">
    <location>
        <begin position="32"/>
        <end position="54"/>
    </location>
</feature>
<keyword evidence="1" id="KW-0812">Transmembrane</keyword>
<evidence type="ECO:0000256" key="1">
    <source>
        <dbReference type="SAM" id="Phobius"/>
    </source>
</evidence>
<reference evidence="3 4" key="1">
    <citation type="submission" date="2019-07" db="EMBL/GenBank/DDBJ databases">
        <title>Genome assembly of Bacillus simplex strain GGC-P6A.</title>
        <authorList>
            <person name="Jennings M.E."/>
            <person name="Barton H.A."/>
        </authorList>
    </citation>
    <scope>NUCLEOTIDE SEQUENCE [LARGE SCALE GENOMIC DNA]</scope>
    <source>
        <strain evidence="3 4">GGC-P6A</strain>
    </source>
</reference>
<feature type="transmembrane region" description="Helical" evidence="1">
    <location>
        <begin position="84"/>
        <end position="110"/>
    </location>
</feature>
<sequence length="159" mass="17807">MKVFYSFPDWVLYISDFFREAKQVKRTWEFSLSIIGVSIAAIFLIVTIIAAVYLNSIDLKDMMDYSLMPDSEFSSSEVDMSIKLFMGLLWAGIISLFIALAGGLIAIFLLKGGKAKGAGILLIITGILTIFHVWPLIFFIVPGIMCLVRKQRETVEVIV</sequence>
<feature type="transmembrane region" description="Helical" evidence="1">
    <location>
        <begin position="117"/>
        <end position="141"/>
    </location>
</feature>
<accession>A0A8B5XRK3</accession>
<evidence type="ECO:0000259" key="2">
    <source>
        <dbReference type="Pfam" id="PF13273"/>
    </source>
</evidence>